<evidence type="ECO:0000256" key="1">
    <source>
        <dbReference type="SAM" id="MobiDB-lite"/>
    </source>
</evidence>
<accession>A0A5C1Y6G0</accession>
<evidence type="ECO:0000259" key="2">
    <source>
        <dbReference type="PROSITE" id="PS50994"/>
    </source>
</evidence>
<dbReference type="Proteomes" id="UP000322159">
    <property type="component" value="Chromosome"/>
</dbReference>
<dbReference type="PROSITE" id="PS50994">
    <property type="entry name" value="INTEGRASE"/>
    <property type="match status" value="1"/>
</dbReference>
<dbReference type="InterPro" id="IPR001584">
    <property type="entry name" value="Integrase_cat-core"/>
</dbReference>
<dbReference type="PANTHER" id="PTHR35004:SF6">
    <property type="entry name" value="TRANSPOSASE"/>
    <property type="match status" value="1"/>
</dbReference>
<dbReference type="NCBIfam" id="NF033577">
    <property type="entry name" value="transpos_IS481"/>
    <property type="match status" value="1"/>
</dbReference>
<reference evidence="3 4" key="1">
    <citation type="submission" date="2019-09" db="EMBL/GenBank/DDBJ databases">
        <title>Genome sequencing of strain KACC 19322.</title>
        <authorList>
            <person name="Heo J."/>
            <person name="Kim S.-J."/>
            <person name="Kim J.-S."/>
            <person name="Hong S.-B."/>
            <person name="Kwon S.-W."/>
        </authorList>
    </citation>
    <scope>NUCLEOTIDE SEQUENCE [LARGE SCALE GENOMIC DNA]</scope>
    <source>
        <strain evidence="3 4">KACC 19322</strain>
    </source>
</reference>
<sequence>MRELSVSEQRYQAVLAVIKDGATVTEVAARFGVSRKTVHQWLARYEADGLEGLADRSHRPRSSPLQMPAVVEVALVDLRRRHPSWGPRRLVYELERSGLEPVPSESGAYRALLRFGLIDPAARRPRDRKWKRWERGRAMELWQMDVVGGFLLDDGRKAKALTGIDDHSRFCVSAFLMLRESASSVAEGLRLALERYGLPGQVLTDNGKVFTGRFNQPPVEMLFDRILREQGVEHLLTQPRSPTTTGKVERFHRALRTEFRTDRVFASLAAAQAELDAWVVDYNTRRPHQAIGMVPPAERFLAASTAPAVPIRPTSDTARPMAARGDGDWVARRANAVGVITVNWQQIVLGKAAAGRDLDVWVTDEVIQVYDGDQLLRTQLRQGSGDVRKKRASIPGGRSTVKTSGTHHPE</sequence>
<dbReference type="SUPFAM" id="SSF53098">
    <property type="entry name" value="Ribonuclease H-like"/>
    <property type="match status" value="1"/>
</dbReference>
<gene>
    <name evidence="3" type="ORF">FLP23_01370</name>
</gene>
<feature type="region of interest" description="Disordered" evidence="1">
    <location>
        <begin position="382"/>
        <end position="410"/>
    </location>
</feature>
<evidence type="ECO:0000313" key="4">
    <source>
        <dbReference type="Proteomes" id="UP000322159"/>
    </source>
</evidence>
<dbReference type="RefSeq" id="WP_149324218.1">
    <property type="nucleotide sequence ID" value="NZ_CP043504.1"/>
</dbReference>
<dbReference type="OrthoDB" id="52928at2"/>
<dbReference type="InterPro" id="IPR036388">
    <property type="entry name" value="WH-like_DNA-bd_sf"/>
</dbReference>
<dbReference type="InterPro" id="IPR012337">
    <property type="entry name" value="RNaseH-like_sf"/>
</dbReference>
<dbReference type="InterPro" id="IPR036397">
    <property type="entry name" value="RNaseH_sf"/>
</dbReference>
<proteinExistence type="predicted"/>
<dbReference type="Gene3D" id="1.10.10.10">
    <property type="entry name" value="Winged helix-like DNA-binding domain superfamily/Winged helix DNA-binding domain"/>
    <property type="match status" value="1"/>
</dbReference>
<dbReference type="Pfam" id="PF13565">
    <property type="entry name" value="HTH_32"/>
    <property type="match status" value="1"/>
</dbReference>
<evidence type="ECO:0000313" key="3">
    <source>
        <dbReference type="EMBL" id="QEO08785.1"/>
    </source>
</evidence>
<protein>
    <submittedName>
        <fullName evidence="3">IS481 family transposase</fullName>
    </submittedName>
</protein>
<dbReference type="KEGG" id="lyk:FLP23_01370"/>
<dbReference type="Pfam" id="PF13683">
    <property type="entry name" value="rve_3"/>
    <property type="match status" value="1"/>
</dbReference>
<dbReference type="AlphaFoldDB" id="A0A5C1Y6G0"/>
<dbReference type="Gene3D" id="3.30.420.10">
    <property type="entry name" value="Ribonuclease H-like superfamily/Ribonuclease H"/>
    <property type="match status" value="1"/>
</dbReference>
<dbReference type="SUPFAM" id="SSF46689">
    <property type="entry name" value="Homeodomain-like"/>
    <property type="match status" value="1"/>
</dbReference>
<dbReference type="InterPro" id="IPR009057">
    <property type="entry name" value="Homeodomain-like_sf"/>
</dbReference>
<dbReference type="GO" id="GO:0015074">
    <property type="term" value="P:DNA integration"/>
    <property type="evidence" value="ECO:0007669"/>
    <property type="project" value="InterPro"/>
</dbReference>
<feature type="compositionally biased region" description="Polar residues" evidence="1">
    <location>
        <begin position="400"/>
        <end position="410"/>
    </location>
</feature>
<dbReference type="GO" id="GO:0003676">
    <property type="term" value="F:nucleic acid binding"/>
    <property type="evidence" value="ECO:0007669"/>
    <property type="project" value="InterPro"/>
</dbReference>
<keyword evidence="4" id="KW-1185">Reference proteome</keyword>
<dbReference type="PANTHER" id="PTHR35004">
    <property type="entry name" value="TRANSPOSASE RV3428C-RELATED"/>
    <property type="match status" value="1"/>
</dbReference>
<organism evidence="3 4">
    <name type="scientific">Protaetiibacter larvae</name>
    <dbReference type="NCBI Taxonomy" id="2592654"/>
    <lineage>
        <taxon>Bacteria</taxon>
        <taxon>Bacillati</taxon>
        <taxon>Actinomycetota</taxon>
        <taxon>Actinomycetes</taxon>
        <taxon>Micrococcales</taxon>
        <taxon>Microbacteriaceae</taxon>
        <taxon>Protaetiibacter</taxon>
    </lineage>
</organism>
<dbReference type="EMBL" id="CP043504">
    <property type="protein sequence ID" value="QEO08785.1"/>
    <property type="molecule type" value="Genomic_DNA"/>
</dbReference>
<dbReference type="InterPro" id="IPR047656">
    <property type="entry name" value="IS481-like_transpos"/>
</dbReference>
<feature type="domain" description="Integrase catalytic" evidence="2">
    <location>
        <begin position="121"/>
        <end position="303"/>
    </location>
</feature>
<name>A0A5C1Y6G0_9MICO</name>